<organism evidence="2 3">
    <name type="scientific">Staurois parvus</name>
    <dbReference type="NCBI Taxonomy" id="386267"/>
    <lineage>
        <taxon>Eukaryota</taxon>
        <taxon>Metazoa</taxon>
        <taxon>Chordata</taxon>
        <taxon>Craniata</taxon>
        <taxon>Vertebrata</taxon>
        <taxon>Euteleostomi</taxon>
        <taxon>Amphibia</taxon>
        <taxon>Batrachia</taxon>
        <taxon>Anura</taxon>
        <taxon>Neobatrachia</taxon>
        <taxon>Ranoidea</taxon>
        <taxon>Ranidae</taxon>
        <taxon>Staurois</taxon>
    </lineage>
</organism>
<comment type="caution">
    <text evidence="2">The sequence shown here is derived from an EMBL/GenBank/DDBJ whole genome shotgun (WGS) entry which is preliminary data.</text>
</comment>
<reference evidence="2" key="1">
    <citation type="submission" date="2023-05" db="EMBL/GenBank/DDBJ databases">
        <authorList>
            <person name="Stuckert A."/>
        </authorList>
    </citation>
    <scope>NUCLEOTIDE SEQUENCE</scope>
</reference>
<keyword evidence="1" id="KW-0472">Membrane</keyword>
<protein>
    <submittedName>
        <fullName evidence="2">Uncharacterized protein</fullName>
    </submittedName>
</protein>
<gene>
    <name evidence="2" type="ORF">SPARVUS_LOCUS6936655</name>
</gene>
<keyword evidence="1" id="KW-1133">Transmembrane helix</keyword>
<dbReference type="EMBL" id="CATNWA010014245">
    <property type="protein sequence ID" value="CAI9569530.1"/>
    <property type="molecule type" value="Genomic_DNA"/>
</dbReference>
<feature type="transmembrane region" description="Helical" evidence="1">
    <location>
        <begin position="80"/>
        <end position="101"/>
    </location>
</feature>
<keyword evidence="1" id="KW-0812">Transmembrane</keyword>
<evidence type="ECO:0000256" key="1">
    <source>
        <dbReference type="SAM" id="Phobius"/>
    </source>
</evidence>
<keyword evidence="3" id="KW-1185">Reference proteome</keyword>
<sequence length="116" mass="12454">GPIYRLSSCCCQACNLANGPPYRSPQACCQGLSRNLPSAPVVPAFLSGSQSRVCHGSLYGAPHQLLLSLSPHSAMCHFQVLLTLLWFSIFIIGCMASPLLLPSYATLWLHTLVLAP</sequence>
<proteinExistence type="predicted"/>
<evidence type="ECO:0000313" key="2">
    <source>
        <dbReference type="EMBL" id="CAI9569530.1"/>
    </source>
</evidence>
<feature type="non-terminal residue" evidence="2">
    <location>
        <position position="1"/>
    </location>
</feature>
<evidence type="ECO:0000313" key="3">
    <source>
        <dbReference type="Proteomes" id="UP001162483"/>
    </source>
</evidence>
<dbReference type="Proteomes" id="UP001162483">
    <property type="component" value="Unassembled WGS sequence"/>
</dbReference>
<name>A0ABN9DAD3_9NEOB</name>
<accession>A0ABN9DAD3</accession>